<feature type="domain" description="MYND-type" evidence="4">
    <location>
        <begin position="114"/>
        <end position="138"/>
    </location>
</feature>
<keyword evidence="2" id="KW-0863">Zinc-finger</keyword>
<evidence type="ECO:0000313" key="5">
    <source>
        <dbReference type="EMBL" id="TFK99254.1"/>
    </source>
</evidence>
<dbReference type="EMBL" id="ML178834">
    <property type="protein sequence ID" value="TFK99254.1"/>
    <property type="molecule type" value="Genomic_DNA"/>
</dbReference>
<dbReference type="InterPro" id="IPR002893">
    <property type="entry name" value="Znf_MYND"/>
</dbReference>
<accession>A0A5C3QB16</accession>
<dbReference type="Pfam" id="PF01753">
    <property type="entry name" value="zf-MYND"/>
    <property type="match status" value="1"/>
</dbReference>
<evidence type="ECO:0000256" key="1">
    <source>
        <dbReference type="ARBA" id="ARBA00022723"/>
    </source>
</evidence>
<name>A0A5C3QB16_9AGAR</name>
<proteinExistence type="predicted"/>
<protein>
    <recommendedName>
        <fullName evidence="4">MYND-type domain-containing protein</fullName>
    </recommendedName>
</protein>
<dbReference type="AlphaFoldDB" id="A0A5C3QB16"/>
<reference evidence="5 6" key="1">
    <citation type="journal article" date="2019" name="Nat. Ecol. Evol.">
        <title>Megaphylogeny resolves global patterns of mushroom evolution.</title>
        <authorList>
            <person name="Varga T."/>
            <person name="Krizsan K."/>
            <person name="Foldi C."/>
            <person name="Dima B."/>
            <person name="Sanchez-Garcia M."/>
            <person name="Sanchez-Ramirez S."/>
            <person name="Szollosi G.J."/>
            <person name="Szarkandi J.G."/>
            <person name="Papp V."/>
            <person name="Albert L."/>
            <person name="Andreopoulos W."/>
            <person name="Angelini C."/>
            <person name="Antonin V."/>
            <person name="Barry K.W."/>
            <person name="Bougher N.L."/>
            <person name="Buchanan P."/>
            <person name="Buyck B."/>
            <person name="Bense V."/>
            <person name="Catcheside P."/>
            <person name="Chovatia M."/>
            <person name="Cooper J."/>
            <person name="Damon W."/>
            <person name="Desjardin D."/>
            <person name="Finy P."/>
            <person name="Geml J."/>
            <person name="Haridas S."/>
            <person name="Hughes K."/>
            <person name="Justo A."/>
            <person name="Karasinski D."/>
            <person name="Kautmanova I."/>
            <person name="Kiss B."/>
            <person name="Kocsube S."/>
            <person name="Kotiranta H."/>
            <person name="LaButti K.M."/>
            <person name="Lechner B.E."/>
            <person name="Liimatainen K."/>
            <person name="Lipzen A."/>
            <person name="Lukacs Z."/>
            <person name="Mihaltcheva S."/>
            <person name="Morgado L.N."/>
            <person name="Niskanen T."/>
            <person name="Noordeloos M.E."/>
            <person name="Ohm R.A."/>
            <person name="Ortiz-Santana B."/>
            <person name="Ovrebo C."/>
            <person name="Racz N."/>
            <person name="Riley R."/>
            <person name="Savchenko A."/>
            <person name="Shiryaev A."/>
            <person name="Soop K."/>
            <person name="Spirin V."/>
            <person name="Szebenyi C."/>
            <person name="Tomsovsky M."/>
            <person name="Tulloss R.E."/>
            <person name="Uehling J."/>
            <person name="Grigoriev I.V."/>
            <person name="Vagvolgyi C."/>
            <person name="Papp T."/>
            <person name="Martin F.M."/>
            <person name="Miettinen O."/>
            <person name="Hibbett D.S."/>
            <person name="Nagy L.G."/>
        </authorList>
    </citation>
    <scope>NUCLEOTIDE SEQUENCE [LARGE SCALE GENOMIC DNA]</scope>
    <source>
        <strain evidence="5 6">CBS 309.79</strain>
    </source>
</reference>
<evidence type="ECO:0000256" key="2">
    <source>
        <dbReference type="ARBA" id="ARBA00022771"/>
    </source>
</evidence>
<dbReference type="GO" id="GO:0008270">
    <property type="term" value="F:zinc ion binding"/>
    <property type="evidence" value="ECO:0007669"/>
    <property type="project" value="UniProtKB-KW"/>
</dbReference>
<organism evidence="5 6">
    <name type="scientific">Pterulicium gracile</name>
    <dbReference type="NCBI Taxonomy" id="1884261"/>
    <lineage>
        <taxon>Eukaryota</taxon>
        <taxon>Fungi</taxon>
        <taxon>Dikarya</taxon>
        <taxon>Basidiomycota</taxon>
        <taxon>Agaricomycotina</taxon>
        <taxon>Agaricomycetes</taxon>
        <taxon>Agaricomycetidae</taxon>
        <taxon>Agaricales</taxon>
        <taxon>Pleurotineae</taxon>
        <taxon>Pterulaceae</taxon>
        <taxon>Pterulicium</taxon>
    </lineage>
</organism>
<keyword evidence="6" id="KW-1185">Reference proteome</keyword>
<sequence length="210" mass="23850">MCFLWFISTRSFGPLAFLSVCTQKYQARFLPVIRRREHILGCLVPEIISIADPIQARLARLTQQDGAELGLQKQWEWGRQLLKNVQVPGTLPGRCANPRYVSIASAGTAFPKWANCQIVPYCSHECQNQAWFAPSHRRKFVCQALAVLTNTVFAPYLSLNPSTLDDESLYMEARKVCDPEILYELTLNASAWQMARMESRGSQLQAARRL</sequence>
<keyword evidence="3" id="KW-0862">Zinc</keyword>
<evidence type="ECO:0000256" key="3">
    <source>
        <dbReference type="ARBA" id="ARBA00022833"/>
    </source>
</evidence>
<dbReference type="Proteomes" id="UP000305067">
    <property type="component" value="Unassembled WGS sequence"/>
</dbReference>
<dbReference type="Gene3D" id="6.10.140.2220">
    <property type="match status" value="1"/>
</dbReference>
<gene>
    <name evidence="5" type="ORF">BDV98DRAFT_584262</name>
</gene>
<evidence type="ECO:0000259" key="4">
    <source>
        <dbReference type="Pfam" id="PF01753"/>
    </source>
</evidence>
<keyword evidence="1" id="KW-0479">Metal-binding</keyword>
<evidence type="ECO:0000313" key="6">
    <source>
        <dbReference type="Proteomes" id="UP000305067"/>
    </source>
</evidence>